<reference evidence="2" key="2">
    <citation type="journal article" date="2020" name="Nat. Commun.">
        <title>Large-scale genome sequencing of mycorrhizal fungi provides insights into the early evolution of symbiotic traits.</title>
        <authorList>
            <person name="Miyauchi S."/>
            <person name="Kiss E."/>
            <person name="Kuo A."/>
            <person name="Drula E."/>
            <person name="Kohler A."/>
            <person name="Sanchez-Garcia M."/>
            <person name="Morin E."/>
            <person name="Andreopoulos B."/>
            <person name="Barry K.W."/>
            <person name="Bonito G."/>
            <person name="Buee M."/>
            <person name="Carver A."/>
            <person name="Chen C."/>
            <person name="Cichocki N."/>
            <person name="Clum A."/>
            <person name="Culley D."/>
            <person name="Crous P.W."/>
            <person name="Fauchery L."/>
            <person name="Girlanda M."/>
            <person name="Hayes R.D."/>
            <person name="Keri Z."/>
            <person name="LaButti K."/>
            <person name="Lipzen A."/>
            <person name="Lombard V."/>
            <person name="Magnuson J."/>
            <person name="Maillard F."/>
            <person name="Murat C."/>
            <person name="Nolan M."/>
            <person name="Ohm R.A."/>
            <person name="Pangilinan J."/>
            <person name="Pereira M.F."/>
            <person name="Perotto S."/>
            <person name="Peter M."/>
            <person name="Pfister S."/>
            <person name="Riley R."/>
            <person name="Sitrit Y."/>
            <person name="Stielow J.B."/>
            <person name="Szollosi G."/>
            <person name="Zifcakova L."/>
            <person name="Stursova M."/>
            <person name="Spatafora J.W."/>
            <person name="Tedersoo L."/>
            <person name="Vaario L.M."/>
            <person name="Yamada A."/>
            <person name="Yan M."/>
            <person name="Wang P."/>
            <person name="Xu J."/>
            <person name="Bruns T."/>
            <person name="Baldrian P."/>
            <person name="Vilgalys R."/>
            <person name="Dunand C."/>
            <person name="Henrissat B."/>
            <person name="Grigoriev I.V."/>
            <person name="Hibbett D."/>
            <person name="Nagy L.G."/>
            <person name="Martin F.M."/>
        </authorList>
    </citation>
    <scope>NUCLEOTIDE SEQUENCE</scope>
    <source>
        <strain evidence="2">Prilba</strain>
    </source>
</reference>
<sequence>MGMWRSTTIFVICITWPLRWTILRVSSDRRESRLVAVRKLELEHAQQIALVQFSQLGQRTRRTAIPEENKRHAVGMKAPLSTQRRLADGDSDTLDTGTNFTLSTSPSTPRLGKTMAKNVNHYIVRSVEERTVAGRHGIAVSSSSAMWEGISAA</sequence>
<dbReference type="Proteomes" id="UP000759537">
    <property type="component" value="Unassembled WGS sequence"/>
</dbReference>
<dbReference type="AlphaFoldDB" id="A0A9P5JVW6"/>
<gene>
    <name evidence="2" type="ORF">DFH94DRAFT_685906</name>
</gene>
<feature type="region of interest" description="Disordered" evidence="1">
    <location>
        <begin position="86"/>
        <end position="112"/>
    </location>
</feature>
<accession>A0A9P5JVW6</accession>
<evidence type="ECO:0000256" key="1">
    <source>
        <dbReference type="SAM" id="MobiDB-lite"/>
    </source>
</evidence>
<comment type="caution">
    <text evidence="2">The sequence shown here is derived from an EMBL/GenBank/DDBJ whole genome shotgun (WGS) entry which is preliminary data.</text>
</comment>
<proteinExistence type="predicted"/>
<keyword evidence="3" id="KW-1185">Reference proteome</keyword>
<organism evidence="2 3">
    <name type="scientific">Russula ochroleuca</name>
    <dbReference type="NCBI Taxonomy" id="152965"/>
    <lineage>
        <taxon>Eukaryota</taxon>
        <taxon>Fungi</taxon>
        <taxon>Dikarya</taxon>
        <taxon>Basidiomycota</taxon>
        <taxon>Agaricomycotina</taxon>
        <taxon>Agaricomycetes</taxon>
        <taxon>Russulales</taxon>
        <taxon>Russulaceae</taxon>
        <taxon>Russula</taxon>
    </lineage>
</organism>
<reference evidence="2" key="1">
    <citation type="submission" date="2019-10" db="EMBL/GenBank/DDBJ databases">
        <authorList>
            <consortium name="DOE Joint Genome Institute"/>
            <person name="Kuo A."/>
            <person name="Miyauchi S."/>
            <person name="Kiss E."/>
            <person name="Drula E."/>
            <person name="Kohler A."/>
            <person name="Sanchez-Garcia M."/>
            <person name="Andreopoulos B."/>
            <person name="Barry K.W."/>
            <person name="Bonito G."/>
            <person name="Buee M."/>
            <person name="Carver A."/>
            <person name="Chen C."/>
            <person name="Cichocki N."/>
            <person name="Clum A."/>
            <person name="Culley D."/>
            <person name="Crous P.W."/>
            <person name="Fauchery L."/>
            <person name="Girlanda M."/>
            <person name="Hayes R."/>
            <person name="Keri Z."/>
            <person name="LaButti K."/>
            <person name="Lipzen A."/>
            <person name="Lombard V."/>
            <person name="Magnuson J."/>
            <person name="Maillard F."/>
            <person name="Morin E."/>
            <person name="Murat C."/>
            <person name="Nolan M."/>
            <person name="Ohm R."/>
            <person name="Pangilinan J."/>
            <person name="Pereira M."/>
            <person name="Perotto S."/>
            <person name="Peter M."/>
            <person name="Riley R."/>
            <person name="Sitrit Y."/>
            <person name="Stielow B."/>
            <person name="Szollosi G."/>
            <person name="Zifcakova L."/>
            <person name="Stursova M."/>
            <person name="Spatafora J.W."/>
            <person name="Tedersoo L."/>
            <person name="Vaario L.-M."/>
            <person name="Yamada A."/>
            <person name="Yan M."/>
            <person name="Wang P."/>
            <person name="Xu J."/>
            <person name="Bruns T."/>
            <person name="Baldrian P."/>
            <person name="Vilgalys R."/>
            <person name="Henrissat B."/>
            <person name="Grigoriev I.V."/>
            <person name="Hibbett D."/>
            <person name="Nagy L.G."/>
            <person name="Martin F.M."/>
        </authorList>
    </citation>
    <scope>NUCLEOTIDE SEQUENCE</scope>
    <source>
        <strain evidence="2">Prilba</strain>
    </source>
</reference>
<feature type="compositionally biased region" description="Polar residues" evidence="1">
    <location>
        <begin position="94"/>
        <end position="108"/>
    </location>
</feature>
<name>A0A9P5JVW6_9AGAM</name>
<protein>
    <submittedName>
        <fullName evidence="2">Uncharacterized protein</fullName>
    </submittedName>
</protein>
<dbReference type="EMBL" id="WHVB01000036">
    <property type="protein sequence ID" value="KAF8467488.1"/>
    <property type="molecule type" value="Genomic_DNA"/>
</dbReference>
<evidence type="ECO:0000313" key="2">
    <source>
        <dbReference type="EMBL" id="KAF8467488.1"/>
    </source>
</evidence>
<evidence type="ECO:0000313" key="3">
    <source>
        <dbReference type="Proteomes" id="UP000759537"/>
    </source>
</evidence>